<keyword evidence="11" id="KW-1185">Reference proteome</keyword>
<reference evidence="10 11" key="1">
    <citation type="journal article" date="2019" name="Sci. Rep.">
        <title>Comparative genomics of chytrid fungi reveal insights into the obligate biotrophic and pathogenic lifestyle of Synchytrium endobioticum.</title>
        <authorList>
            <person name="van de Vossenberg B.T.L.H."/>
            <person name="Warris S."/>
            <person name="Nguyen H.D.T."/>
            <person name="van Gent-Pelzer M.P.E."/>
            <person name="Joly D.L."/>
            <person name="van de Geest H.C."/>
            <person name="Bonants P.J.M."/>
            <person name="Smith D.S."/>
            <person name="Levesque C.A."/>
            <person name="van der Lee T.A.J."/>
        </authorList>
    </citation>
    <scope>NUCLEOTIDE SEQUENCE [LARGE SCALE GENOMIC DNA]</scope>
    <source>
        <strain evidence="10 11">CBS 675.73</strain>
    </source>
</reference>
<dbReference type="CDD" id="cd02020">
    <property type="entry name" value="CMPK"/>
    <property type="match status" value="1"/>
</dbReference>
<evidence type="ECO:0000256" key="3">
    <source>
        <dbReference type="ARBA" id="ARBA00022679"/>
    </source>
</evidence>
<keyword evidence="5" id="KW-0418">Kinase</keyword>
<dbReference type="EMBL" id="QEAP01000065">
    <property type="protein sequence ID" value="TPX75883.1"/>
    <property type="molecule type" value="Genomic_DNA"/>
</dbReference>
<evidence type="ECO:0000256" key="4">
    <source>
        <dbReference type="ARBA" id="ARBA00022741"/>
    </source>
</evidence>
<comment type="catalytic activity">
    <reaction evidence="7">
        <text>dCMP + ATP = dCDP + ADP</text>
        <dbReference type="Rhea" id="RHEA:25094"/>
        <dbReference type="ChEBI" id="CHEBI:30616"/>
        <dbReference type="ChEBI" id="CHEBI:57566"/>
        <dbReference type="ChEBI" id="CHEBI:58593"/>
        <dbReference type="ChEBI" id="CHEBI:456216"/>
        <dbReference type="EC" id="2.7.4.25"/>
    </reaction>
</comment>
<comment type="catalytic activity">
    <reaction evidence="8">
        <text>CMP + ATP = CDP + ADP</text>
        <dbReference type="Rhea" id="RHEA:11600"/>
        <dbReference type="ChEBI" id="CHEBI:30616"/>
        <dbReference type="ChEBI" id="CHEBI:58069"/>
        <dbReference type="ChEBI" id="CHEBI:60377"/>
        <dbReference type="ChEBI" id="CHEBI:456216"/>
        <dbReference type="EC" id="2.7.4.25"/>
    </reaction>
</comment>
<dbReference type="InterPro" id="IPR011994">
    <property type="entry name" value="Cytidylate_kinase_dom"/>
</dbReference>
<dbReference type="GO" id="GO:0005524">
    <property type="term" value="F:ATP binding"/>
    <property type="evidence" value="ECO:0007669"/>
    <property type="project" value="UniProtKB-KW"/>
</dbReference>
<dbReference type="Proteomes" id="UP000320333">
    <property type="component" value="Unassembled WGS sequence"/>
</dbReference>
<dbReference type="NCBIfam" id="TIGR00017">
    <property type="entry name" value="cmk"/>
    <property type="match status" value="1"/>
</dbReference>
<evidence type="ECO:0000256" key="1">
    <source>
        <dbReference type="ARBA" id="ARBA00009427"/>
    </source>
</evidence>
<dbReference type="Pfam" id="PF02224">
    <property type="entry name" value="Cytidylate_kin"/>
    <property type="match status" value="1"/>
</dbReference>
<evidence type="ECO:0000256" key="5">
    <source>
        <dbReference type="ARBA" id="ARBA00022777"/>
    </source>
</evidence>
<evidence type="ECO:0000256" key="2">
    <source>
        <dbReference type="ARBA" id="ARBA00012906"/>
    </source>
</evidence>
<dbReference type="HAMAP" id="MF_00238">
    <property type="entry name" value="Cytidyl_kinase_type1"/>
    <property type="match status" value="1"/>
</dbReference>
<accession>A0A507FHV8</accession>
<dbReference type="SUPFAM" id="SSF52540">
    <property type="entry name" value="P-loop containing nucleoside triphosphate hydrolases"/>
    <property type="match status" value="1"/>
</dbReference>
<evidence type="ECO:0000259" key="9">
    <source>
        <dbReference type="Pfam" id="PF02224"/>
    </source>
</evidence>
<keyword evidence="3" id="KW-0808">Transferase</keyword>
<keyword evidence="4" id="KW-0547">Nucleotide-binding</keyword>
<gene>
    <name evidence="10" type="ORF">CcCBS67573_g02850</name>
</gene>
<dbReference type="GO" id="GO:0036431">
    <property type="term" value="F:dCMP kinase activity"/>
    <property type="evidence" value="ECO:0007669"/>
    <property type="project" value="InterPro"/>
</dbReference>
<dbReference type="STRING" id="246404.A0A507FHV8"/>
<sequence>MTLKRAFQIAIDGVASTGKSQTARLLVQRLDGFAHIDSGAMYRAITLKTFPLKPAVSSTAWAEQVAAIAENTQFHFAGSRLFMDGEDVSTDIRSLEVTRAVSAVAAVPAVRSALVRMQRDFASAPGRGSRGVVMEGRDIGSTVLPDAQLKIYLDGQVLVRAERRFAEMHAAAKKAGLPLNVTLEEIMADVQRRDTADFERKTSPLKKADRAVVIDTSFLSLAEQVGMLEVLARERLMHWEK</sequence>
<comment type="similarity">
    <text evidence="1">Belongs to the cytidylate kinase family. Type 1 subfamily.</text>
</comment>
<name>A0A507FHV8_9FUNG</name>
<protein>
    <recommendedName>
        <fullName evidence="2">(d)CMP kinase</fullName>
        <ecNumber evidence="2">2.7.4.25</ecNumber>
    </recommendedName>
</protein>
<proteinExistence type="inferred from homology"/>
<dbReference type="InterPro" id="IPR003136">
    <property type="entry name" value="Cytidylate_kin"/>
</dbReference>
<evidence type="ECO:0000256" key="7">
    <source>
        <dbReference type="ARBA" id="ARBA00047615"/>
    </source>
</evidence>
<dbReference type="GO" id="GO:0006139">
    <property type="term" value="P:nucleobase-containing compound metabolic process"/>
    <property type="evidence" value="ECO:0007669"/>
    <property type="project" value="InterPro"/>
</dbReference>
<evidence type="ECO:0000313" key="10">
    <source>
        <dbReference type="EMBL" id="TPX75883.1"/>
    </source>
</evidence>
<comment type="caution">
    <text evidence="10">The sequence shown here is derived from an EMBL/GenBank/DDBJ whole genome shotgun (WGS) entry which is preliminary data.</text>
</comment>
<dbReference type="InterPro" id="IPR027417">
    <property type="entry name" value="P-loop_NTPase"/>
</dbReference>
<dbReference type="AlphaFoldDB" id="A0A507FHV8"/>
<feature type="domain" description="Cytidylate kinase" evidence="9">
    <location>
        <begin position="9"/>
        <end position="225"/>
    </location>
</feature>
<keyword evidence="6" id="KW-0067">ATP-binding</keyword>
<evidence type="ECO:0000313" key="11">
    <source>
        <dbReference type="Proteomes" id="UP000320333"/>
    </source>
</evidence>
<organism evidence="10 11">
    <name type="scientific">Chytriomyces confervae</name>
    <dbReference type="NCBI Taxonomy" id="246404"/>
    <lineage>
        <taxon>Eukaryota</taxon>
        <taxon>Fungi</taxon>
        <taxon>Fungi incertae sedis</taxon>
        <taxon>Chytridiomycota</taxon>
        <taxon>Chytridiomycota incertae sedis</taxon>
        <taxon>Chytridiomycetes</taxon>
        <taxon>Chytridiales</taxon>
        <taxon>Chytriomycetaceae</taxon>
        <taxon>Chytriomyces</taxon>
    </lineage>
</organism>
<evidence type="ECO:0000256" key="6">
    <source>
        <dbReference type="ARBA" id="ARBA00022840"/>
    </source>
</evidence>
<dbReference type="Gene3D" id="3.40.50.300">
    <property type="entry name" value="P-loop containing nucleotide triphosphate hydrolases"/>
    <property type="match status" value="1"/>
</dbReference>
<evidence type="ECO:0000256" key="8">
    <source>
        <dbReference type="ARBA" id="ARBA00048478"/>
    </source>
</evidence>
<dbReference type="EC" id="2.7.4.25" evidence="2"/>
<dbReference type="OrthoDB" id="10263145at2759"/>